<keyword evidence="8" id="KW-1185">Reference proteome</keyword>
<organism evidence="7 8">
    <name type="scientific">Cimex lectularius</name>
    <name type="common">Bed bug</name>
    <name type="synonym">Acanthia lectularia</name>
    <dbReference type="NCBI Taxonomy" id="79782"/>
    <lineage>
        <taxon>Eukaryota</taxon>
        <taxon>Metazoa</taxon>
        <taxon>Ecdysozoa</taxon>
        <taxon>Arthropoda</taxon>
        <taxon>Hexapoda</taxon>
        <taxon>Insecta</taxon>
        <taxon>Pterygota</taxon>
        <taxon>Neoptera</taxon>
        <taxon>Paraneoptera</taxon>
        <taxon>Hemiptera</taxon>
        <taxon>Heteroptera</taxon>
        <taxon>Panheteroptera</taxon>
        <taxon>Cimicomorpha</taxon>
        <taxon>Cimicidae</taxon>
        <taxon>Cimex</taxon>
    </lineage>
</organism>
<dbReference type="EnsemblMetazoa" id="XM_014392691.1">
    <property type="protein sequence ID" value="XP_014248177.1"/>
    <property type="gene ID" value="LOC106665885"/>
</dbReference>
<dbReference type="RefSeq" id="XP_014248177.1">
    <property type="nucleotide sequence ID" value="XM_014392691.1"/>
</dbReference>
<feature type="compositionally biased region" description="Basic and acidic residues" evidence="6">
    <location>
        <begin position="1"/>
        <end position="20"/>
    </location>
</feature>
<dbReference type="GO" id="GO:0035082">
    <property type="term" value="P:axoneme assembly"/>
    <property type="evidence" value="ECO:0007669"/>
    <property type="project" value="TreeGrafter"/>
</dbReference>
<dbReference type="GO" id="GO:0001534">
    <property type="term" value="C:radial spoke"/>
    <property type="evidence" value="ECO:0007669"/>
    <property type="project" value="InterPro"/>
</dbReference>
<dbReference type="Proteomes" id="UP000494040">
    <property type="component" value="Unassembled WGS sequence"/>
</dbReference>
<dbReference type="AlphaFoldDB" id="A0A8I6TGI6"/>
<evidence type="ECO:0000256" key="2">
    <source>
        <dbReference type="ARBA" id="ARBA00022490"/>
    </source>
</evidence>
<keyword evidence="4" id="KW-0206">Cytoskeleton</keyword>
<evidence type="ECO:0000313" key="7">
    <source>
        <dbReference type="EnsemblMetazoa" id="XP_014248177.1"/>
    </source>
</evidence>
<feature type="compositionally biased region" description="Basic and acidic residues" evidence="6">
    <location>
        <begin position="672"/>
        <end position="686"/>
    </location>
</feature>
<reference evidence="7" key="1">
    <citation type="submission" date="2022-01" db="UniProtKB">
        <authorList>
            <consortium name="EnsemblMetazoa"/>
        </authorList>
    </citation>
    <scope>IDENTIFICATION</scope>
</reference>
<keyword evidence="3" id="KW-0969">Cilium</keyword>
<accession>A0A8I6TGI6</accession>
<evidence type="ECO:0000256" key="5">
    <source>
        <dbReference type="ARBA" id="ARBA00023273"/>
    </source>
</evidence>
<comment type="subcellular location">
    <subcellularLocation>
        <location evidence="1">Cytoplasm</location>
        <location evidence="1">Cytoskeleton</location>
        <location evidence="1">Cilium axoneme</location>
    </subcellularLocation>
</comment>
<evidence type="ECO:0000256" key="4">
    <source>
        <dbReference type="ARBA" id="ARBA00023212"/>
    </source>
</evidence>
<proteinExistence type="predicted"/>
<sequence>MEKEKSPKKKDWPKTPEDSSVKPAYEEFWENELEEIIPEEEGEQSESLSTTFSQLTIQGSTAQPASLGAIIPFVKELLENLVAKRPENVIEYFGEFSRRVQEKIKETFGIGDVYFQPFAELYTRWMRSFVLGFEKVKDENDTDVVNPVQPVLEESNEEEEEIPKNDAYYAMHIMEYTLEDDDFDESGRHGKVVFYDPKIDYEYSEFEYNFLDQMRIFDDVGLGLTNHEKYEIHFALHKLVKQRNLQNLKFWGKIKGLYKDYYILECDMYAIEEEIKDELEEIIEPPPMLKKKDSMELFSEEEEETDVPYILDKVFPDSEIEGELDINEPEIEALPEELDEEFANFPVEEPAQQILSEERVEEEETPPKTPSVFELEIADEDFKNMPLNKITLKNYKLPPLPVPKWKPEKQPPMEDPGEGVNKKIYFVANNPKCEWIRLPHVTPEQIVVARQVKKFFTGYLSARILSYPTFPGIEMNLLRAQIARISAGTQISPAGYFRFDEGEEAYNPDDVAAGKGNVLINKEFDPMAIKDLTDPTLAFWVHHTPYILKQGRTIWYNVNKKKAPMREEMFGEFGEMGEDETPGETGPPLLTSLAEDVPYEGIPPWTVRPALELAPADACVYVRSNLWPGAHSFSWGRKIGFLYIGWGMKYWPSGFTPALPPPPQLEYPQGPDIKEDRDPTVAEEDDYKKQLEEWWKKMHPPMLPVAGEGEVESEDDV</sequence>
<feature type="region of interest" description="Disordered" evidence="6">
    <location>
        <begin position="1"/>
        <end position="24"/>
    </location>
</feature>
<dbReference type="InterPro" id="IPR006802">
    <property type="entry name" value="Radial_spoke"/>
</dbReference>
<keyword evidence="2" id="KW-0963">Cytoplasm</keyword>
<name>A0A8I6TGI6_CIMLE</name>
<dbReference type="PANTHER" id="PTHR13159:SF0">
    <property type="entry name" value="RADIAL SPOKE HEAD 6 HOMOLOG A"/>
    <property type="match status" value="1"/>
</dbReference>
<evidence type="ECO:0000256" key="1">
    <source>
        <dbReference type="ARBA" id="ARBA00004430"/>
    </source>
</evidence>
<dbReference type="Pfam" id="PF04712">
    <property type="entry name" value="Radial_spoke"/>
    <property type="match status" value="1"/>
</dbReference>
<protein>
    <submittedName>
        <fullName evidence="7">Uncharacterized protein</fullName>
    </submittedName>
</protein>
<dbReference type="GeneID" id="106665885"/>
<feature type="region of interest" description="Disordered" evidence="6">
    <location>
        <begin position="661"/>
        <end position="686"/>
    </location>
</feature>
<keyword evidence="5" id="KW-0966">Cell projection</keyword>
<evidence type="ECO:0000256" key="3">
    <source>
        <dbReference type="ARBA" id="ARBA00023069"/>
    </source>
</evidence>
<dbReference type="PANTHER" id="PTHR13159">
    <property type="entry name" value="RADIAL SPOKEHEAD-RELATED"/>
    <property type="match status" value="1"/>
</dbReference>
<dbReference type="KEGG" id="clec:106665885"/>
<evidence type="ECO:0000256" key="6">
    <source>
        <dbReference type="SAM" id="MobiDB-lite"/>
    </source>
</evidence>
<dbReference type="OrthoDB" id="272202at2759"/>
<evidence type="ECO:0000313" key="8">
    <source>
        <dbReference type="Proteomes" id="UP000494040"/>
    </source>
</evidence>
<dbReference type="GO" id="GO:0060294">
    <property type="term" value="P:cilium movement involved in cell motility"/>
    <property type="evidence" value="ECO:0007669"/>
    <property type="project" value="InterPro"/>
</dbReference>